<dbReference type="AlphaFoldDB" id="A0A317GMY8"/>
<gene>
    <name evidence="1" type="ORF">DKZ22_12840</name>
    <name evidence="2" type="ORF">E5F87_07845</name>
</gene>
<reference evidence="2" key="3">
    <citation type="journal article" date="2019" name="Cell Metab.">
        <title>Nutrient sensing in CD11c cells alters the gut microbiome to regulate food intake and body mass.</title>
        <authorList>
            <person name="Chagwedera N.D."/>
            <person name="Ang Q.Y."/>
            <person name="Bisanz J.E."/>
            <person name="Leong Y.A."/>
            <person name="Ganeshan K."/>
            <person name="Cai J."/>
            <person name="Patterson A.D."/>
            <person name="Turnbaugh P.J."/>
            <person name="Chawla A."/>
        </authorList>
    </citation>
    <scope>NUCLEOTIDE SEQUENCE</scope>
    <source>
        <strain evidence="2">I8-5</strain>
    </source>
</reference>
<reference evidence="1" key="2">
    <citation type="submission" date="2018-05" db="EMBL/GenBank/DDBJ databases">
        <authorList>
            <person name="Peng X.Y."/>
            <person name="Xu Y.F."/>
            <person name="Luo D."/>
            <person name="Yu J."/>
            <person name="Gu J.Y."/>
        </authorList>
    </citation>
    <scope>NUCLEOTIDE SEQUENCE</scope>
    <source>
        <strain evidence="1">LR10</strain>
    </source>
</reference>
<evidence type="ECO:0000313" key="3">
    <source>
        <dbReference type="Proteomes" id="UP000245980"/>
    </source>
</evidence>
<accession>A0A317GMY8</accession>
<dbReference type="RefSeq" id="WP_109913590.1">
    <property type="nucleotide sequence ID" value="NZ_CP065541.1"/>
</dbReference>
<evidence type="ECO:0000313" key="2">
    <source>
        <dbReference type="EMBL" id="TGB10363.1"/>
    </source>
</evidence>
<name>A0A317GMY8_LIMRT</name>
<comment type="caution">
    <text evidence="1">The sequence shown here is derived from an EMBL/GenBank/DDBJ whole genome shotgun (WGS) entry which is preliminary data.</text>
</comment>
<protein>
    <submittedName>
        <fullName evidence="2">DUF2513 domain-containing protein</fullName>
    </submittedName>
</protein>
<reference evidence="2" key="4">
    <citation type="submission" date="2019-04" db="EMBL/GenBank/DDBJ databases">
        <authorList>
            <person name="Bisanz J.E."/>
            <person name="Chagwedera N.D."/>
            <person name="Chawla A."/>
            <person name="Turnbaugh P.J."/>
        </authorList>
    </citation>
    <scope>NUCLEOTIDE SEQUENCE</scope>
    <source>
        <strain evidence="2">I8-5</strain>
    </source>
</reference>
<evidence type="ECO:0000313" key="1">
    <source>
        <dbReference type="EMBL" id="PWT38630.1"/>
    </source>
</evidence>
<proteinExistence type="predicted"/>
<sequence length="120" mass="13602">MKFDPKFVRNLLFLYEEADFAGVNEKELFKFADLHNKSRRELLDTIAIMNKGKLVTNKIHYAGKTPMWIAEGSITDTGKDYLDKIKNPLVWKKTQKILLSATKVTLQSILSTAISVAING</sequence>
<organism evidence="1 3">
    <name type="scientific">Limosilactobacillus reuteri</name>
    <name type="common">Lactobacillus reuteri</name>
    <dbReference type="NCBI Taxonomy" id="1598"/>
    <lineage>
        <taxon>Bacteria</taxon>
        <taxon>Bacillati</taxon>
        <taxon>Bacillota</taxon>
        <taxon>Bacilli</taxon>
        <taxon>Lactobacillales</taxon>
        <taxon>Lactobacillaceae</taxon>
        <taxon>Limosilactobacillus</taxon>
    </lineage>
</organism>
<dbReference type="Pfam" id="PF10711">
    <property type="entry name" value="DUF2513"/>
    <property type="match status" value="1"/>
</dbReference>
<dbReference type="EMBL" id="SRKR01000014">
    <property type="protein sequence ID" value="TGB10363.1"/>
    <property type="molecule type" value="Genomic_DNA"/>
</dbReference>
<dbReference type="Proteomes" id="UP000245980">
    <property type="component" value="Unassembled WGS sequence"/>
</dbReference>
<reference evidence="1 3" key="1">
    <citation type="journal article" date="2018" name="Front. Microbiol.">
        <title>Comparative Genomics of the Herbivore Gut Symbiont Lactobacillus reuteri Reveals Genetic Diversity and Lifestyle Adaptation.</title>
        <authorList>
            <person name="Zhao J."/>
        </authorList>
    </citation>
    <scope>NUCLEOTIDE SEQUENCE [LARGE SCALE GENOMIC DNA]</scope>
    <source>
        <strain evidence="1 3">LR10</strain>
    </source>
</reference>
<dbReference type="InterPro" id="IPR019650">
    <property type="entry name" value="DUF2513"/>
</dbReference>
<dbReference type="Proteomes" id="UP000297521">
    <property type="component" value="Unassembled WGS sequence"/>
</dbReference>
<dbReference type="EMBL" id="QGHT01000186">
    <property type="protein sequence ID" value="PWT38630.1"/>
    <property type="molecule type" value="Genomic_DNA"/>
</dbReference>